<comment type="caution">
    <text evidence="1">The sequence shown here is derived from an EMBL/GenBank/DDBJ whole genome shotgun (WGS) entry which is preliminary data.</text>
</comment>
<evidence type="ECO:0000313" key="2">
    <source>
        <dbReference type="Proteomes" id="UP000772434"/>
    </source>
</evidence>
<keyword evidence="2" id="KW-1185">Reference proteome</keyword>
<proteinExistence type="predicted"/>
<reference evidence="1" key="1">
    <citation type="submission" date="2020-11" db="EMBL/GenBank/DDBJ databases">
        <authorList>
            <consortium name="DOE Joint Genome Institute"/>
            <person name="Ahrendt S."/>
            <person name="Riley R."/>
            <person name="Andreopoulos W."/>
            <person name="Labutti K."/>
            <person name="Pangilinan J."/>
            <person name="Ruiz-Duenas F.J."/>
            <person name="Barrasa J.M."/>
            <person name="Sanchez-Garcia M."/>
            <person name="Camarero S."/>
            <person name="Miyauchi S."/>
            <person name="Serrano A."/>
            <person name="Linde D."/>
            <person name="Babiker R."/>
            <person name="Drula E."/>
            <person name="Ayuso-Fernandez I."/>
            <person name="Pacheco R."/>
            <person name="Padilla G."/>
            <person name="Ferreira P."/>
            <person name="Barriuso J."/>
            <person name="Kellner H."/>
            <person name="Castanera R."/>
            <person name="Alfaro M."/>
            <person name="Ramirez L."/>
            <person name="Pisabarro A.G."/>
            <person name="Kuo A."/>
            <person name="Tritt A."/>
            <person name="Lipzen A."/>
            <person name="He G."/>
            <person name="Yan M."/>
            <person name="Ng V."/>
            <person name="Cullen D."/>
            <person name="Martin F."/>
            <person name="Rosso M.-N."/>
            <person name="Henrissat B."/>
            <person name="Hibbett D."/>
            <person name="Martinez A.T."/>
            <person name="Grigoriev I.V."/>
        </authorList>
    </citation>
    <scope>NUCLEOTIDE SEQUENCE</scope>
    <source>
        <strain evidence="1">AH 40177</strain>
    </source>
</reference>
<dbReference type="AlphaFoldDB" id="A0A9P5U2Y6"/>
<evidence type="ECO:0000313" key="1">
    <source>
        <dbReference type="EMBL" id="KAF9064037.1"/>
    </source>
</evidence>
<dbReference type="Proteomes" id="UP000772434">
    <property type="component" value="Unassembled WGS sequence"/>
</dbReference>
<organism evidence="1 2">
    <name type="scientific">Rhodocollybia butyracea</name>
    <dbReference type="NCBI Taxonomy" id="206335"/>
    <lineage>
        <taxon>Eukaryota</taxon>
        <taxon>Fungi</taxon>
        <taxon>Dikarya</taxon>
        <taxon>Basidiomycota</taxon>
        <taxon>Agaricomycotina</taxon>
        <taxon>Agaricomycetes</taxon>
        <taxon>Agaricomycetidae</taxon>
        <taxon>Agaricales</taxon>
        <taxon>Marasmiineae</taxon>
        <taxon>Omphalotaceae</taxon>
        <taxon>Rhodocollybia</taxon>
    </lineage>
</organism>
<name>A0A9P5U2Y6_9AGAR</name>
<sequence length="57" mass="6182">SMVRQLSSIEANTPVPSVRSIFKSFLNPQAVPLILTTIDVRSPKTAQLIANPQVHVA</sequence>
<accession>A0A9P5U2Y6</accession>
<dbReference type="EMBL" id="JADNRY010000132">
    <property type="protein sequence ID" value="KAF9064037.1"/>
    <property type="molecule type" value="Genomic_DNA"/>
</dbReference>
<protein>
    <submittedName>
        <fullName evidence="1">Uncharacterized protein</fullName>
    </submittedName>
</protein>
<feature type="non-terminal residue" evidence="1">
    <location>
        <position position="57"/>
    </location>
</feature>
<dbReference type="OrthoDB" id="434253at2759"/>
<gene>
    <name evidence="1" type="ORF">BDP27DRAFT_1231073</name>
</gene>